<evidence type="ECO:0000313" key="6">
    <source>
        <dbReference type="Proteomes" id="UP000541444"/>
    </source>
</evidence>
<dbReference type="PANTHER" id="PTHR18934:SF237">
    <property type="entry name" value="ATP-DEPENDENT DNA_RNA HELICASE DHX36"/>
    <property type="match status" value="1"/>
</dbReference>
<evidence type="ECO:0000313" key="5">
    <source>
        <dbReference type="EMBL" id="KAF6151894.1"/>
    </source>
</evidence>
<sequence length="189" mass="21278">MSTRKSLEAWSGKQLDSRLVEAAIEYICRDGAIFVFLSGWDEISKLLDCGKTKETSYDALNKLAFVFPSWISKASAHQRQRVQPGVCYRVLPSYQTLELVTVVSFLEKAFQPPSPLPVQNAIELSKTIRALDDMEELTPLRGHLCSLPLYPNNTKMLLMGQCLDPAALTHHDPFVLPLNRKEETDAAKR</sequence>
<comment type="caution">
    <text evidence="5">The sequence shown here is derived from an EMBL/GenBank/DDBJ whole genome shotgun (WGS) entry which is preliminary data.</text>
</comment>
<dbReference type="OrthoDB" id="5600252at2759"/>
<reference evidence="5 6" key="1">
    <citation type="journal article" date="2020" name="IScience">
        <title>Genome Sequencing of the Endangered Kingdonia uniflora (Circaeasteraceae, Ranunculales) Reveals Potential Mechanisms of Evolutionary Specialization.</title>
        <authorList>
            <person name="Sun Y."/>
            <person name="Deng T."/>
            <person name="Zhang A."/>
            <person name="Moore M.J."/>
            <person name="Landis J.B."/>
            <person name="Lin N."/>
            <person name="Zhang H."/>
            <person name="Zhang X."/>
            <person name="Huang J."/>
            <person name="Zhang X."/>
            <person name="Sun H."/>
            <person name="Wang H."/>
        </authorList>
    </citation>
    <scope>NUCLEOTIDE SEQUENCE [LARGE SCALE GENOMIC DNA]</scope>
    <source>
        <strain evidence="5">TB1705</strain>
        <tissue evidence="5">Leaf</tissue>
    </source>
</reference>
<keyword evidence="3" id="KW-0347">Helicase</keyword>
<dbReference type="GO" id="GO:0003723">
    <property type="term" value="F:RNA binding"/>
    <property type="evidence" value="ECO:0007669"/>
    <property type="project" value="TreeGrafter"/>
</dbReference>
<accession>A0A7J7MAS6</accession>
<organism evidence="5 6">
    <name type="scientific">Kingdonia uniflora</name>
    <dbReference type="NCBI Taxonomy" id="39325"/>
    <lineage>
        <taxon>Eukaryota</taxon>
        <taxon>Viridiplantae</taxon>
        <taxon>Streptophyta</taxon>
        <taxon>Embryophyta</taxon>
        <taxon>Tracheophyta</taxon>
        <taxon>Spermatophyta</taxon>
        <taxon>Magnoliopsida</taxon>
        <taxon>Ranunculales</taxon>
        <taxon>Circaeasteraceae</taxon>
        <taxon>Kingdonia</taxon>
    </lineage>
</organism>
<proteinExistence type="predicted"/>
<keyword evidence="4" id="KW-0067">ATP-binding</keyword>
<evidence type="ECO:0000256" key="3">
    <source>
        <dbReference type="ARBA" id="ARBA00022806"/>
    </source>
</evidence>
<evidence type="ECO:0000256" key="2">
    <source>
        <dbReference type="ARBA" id="ARBA00022801"/>
    </source>
</evidence>
<evidence type="ECO:0000256" key="1">
    <source>
        <dbReference type="ARBA" id="ARBA00022741"/>
    </source>
</evidence>
<dbReference type="InterPro" id="IPR027417">
    <property type="entry name" value="P-loop_NTPase"/>
</dbReference>
<dbReference type="Gene3D" id="1.20.120.1080">
    <property type="match status" value="1"/>
</dbReference>
<keyword evidence="2" id="KW-0378">Hydrolase</keyword>
<name>A0A7J7MAS6_9MAGN</name>
<dbReference type="AlphaFoldDB" id="A0A7J7MAS6"/>
<keyword evidence="1" id="KW-0547">Nucleotide-binding</keyword>
<keyword evidence="6" id="KW-1185">Reference proteome</keyword>
<dbReference type="GO" id="GO:0004386">
    <property type="term" value="F:helicase activity"/>
    <property type="evidence" value="ECO:0007669"/>
    <property type="project" value="UniProtKB-KW"/>
</dbReference>
<protein>
    <submittedName>
        <fullName evidence="5">Uncharacterized protein</fullName>
    </submittedName>
</protein>
<dbReference type="EMBL" id="JACGCM010001659">
    <property type="protein sequence ID" value="KAF6151894.1"/>
    <property type="molecule type" value="Genomic_DNA"/>
</dbReference>
<dbReference type="GO" id="GO:0005524">
    <property type="term" value="F:ATP binding"/>
    <property type="evidence" value="ECO:0007669"/>
    <property type="project" value="UniProtKB-KW"/>
</dbReference>
<dbReference type="PANTHER" id="PTHR18934">
    <property type="entry name" value="ATP-DEPENDENT RNA HELICASE"/>
    <property type="match status" value="1"/>
</dbReference>
<dbReference type="Proteomes" id="UP000541444">
    <property type="component" value="Unassembled WGS sequence"/>
</dbReference>
<evidence type="ECO:0000256" key="4">
    <source>
        <dbReference type="ARBA" id="ARBA00022840"/>
    </source>
</evidence>
<gene>
    <name evidence="5" type="ORF">GIB67_010468</name>
</gene>
<dbReference type="SUPFAM" id="SSF52540">
    <property type="entry name" value="P-loop containing nucleoside triphosphate hydrolases"/>
    <property type="match status" value="1"/>
</dbReference>
<dbReference type="GO" id="GO:0005634">
    <property type="term" value="C:nucleus"/>
    <property type="evidence" value="ECO:0007669"/>
    <property type="project" value="TreeGrafter"/>
</dbReference>
<dbReference type="GO" id="GO:0016787">
    <property type="term" value="F:hydrolase activity"/>
    <property type="evidence" value="ECO:0007669"/>
    <property type="project" value="UniProtKB-KW"/>
</dbReference>
<dbReference type="Gene3D" id="3.40.50.300">
    <property type="entry name" value="P-loop containing nucleotide triphosphate hydrolases"/>
    <property type="match status" value="1"/>
</dbReference>